<dbReference type="SUPFAM" id="SSF55797">
    <property type="entry name" value="PR-1-like"/>
    <property type="match status" value="1"/>
</dbReference>
<dbReference type="Pfam" id="PF14504">
    <property type="entry name" value="CAP_assoc_N"/>
    <property type="match status" value="1"/>
</dbReference>
<dbReference type="Pfam" id="PF07833">
    <property type="entry name" value="Cu_amine_oxidN1"/>
    <property type="match status" value="1"/>
</dbReference>
<feature type="transmembrane region" description="Helical" evidence="1">
    <location>
        <begin position="6"/>
        <end position="27"/>
    </location>
</feature>
<feature type="domain" description="CAP-associated" evidence="4">
    <location>
        <begin position="174"/>
        <end position="304"/>
    </location>
</feature>
<dbReference type="Proteomes" id="UP000190285">
    <property type="component" value="Unassembled WGS sequence"/>
</dbReference>
<sequence>MKKRTISFVIFFMVLSSISLYIFNYIVTEQGIRKYKSILFSNNVKVEVNGDLLEFDMEPIIINNRTLVPFREILEVLDAQAKWDGSTGTITAIKGNMTITLQVNSEVAFINMEKTELDVSAVIVEGKTLVPVRFISEALRCKVDWDNETRTVVINKLSDDNNKDKEFVFRGITIGDSKDKVIKTLGEPMRQDLSKYGFKWYIYNEDYSKYIQVGIDDNKVVGIYTNASNWKSKKGIMVGTTRNEIRSNYSEPLSSIKKGNTIYNLENSKANTYLINNYYITLFYDIYNNDAVTAVLLVEKEIEEGFDSFFGRASKELKESYERQIFDLTNAIRSRFNKTPYIWDDSVSKVARRHSQDMADRNYFSHNNPEEKTPFDRMKENNLDFIMAGENIAAGQPSAIFAHECWMNSKGHRKNILGDFKKLGVGLYFGGTYHIYYTQNFFTPSK</sequence>
<organism evidence="5 6">
    <name type="scientific">Maledivibacter halophilus</name>
    <dbReference type="NCBI Taxonomy" id="36842"/>
    <lineage>
        <taxon>Bacteria</taxon>
        <taxon>Bacillati</taxon>
        <taxon>Bacillota</taxon>
        <taxon>Clostridia</taxon>
        <taxon>Peptostreptococcales</taxon>
        <taxon>Caminicellaceae</taxon>
        <taxon>Maledivibacter</taxon>
    </lineage>
</organism>
<dbReference type="PANTHER" id="PTHR31157:SF1">
    <property type="entry name" value="SCP DOMAIN-CONTAINING PROTEIN"/>
    <property type="match status" value="1"/>
</dbReference>
<accession>A0A1T5LJ09</accession>
<keyword evidence="1" id="KW-0812">Transmembrane</keyword>
<dbReference type="OrthoDB" id="9783944at2"/>
<dbReference type="InterPro" id="IPR036582">
    <property type="entry name" value="Mao_N_sf"/>
</dbReference>
<protein>
    <submittedName>
        <fullName evidence="5">Copper amine oxidase N-terminal domain-containing protein</fullName>
    </submittedName>
</protein>
<keyword evidence="6" id="KW-1185">Reference proteome</keyword>
<evidence type="ECO:0000256" key="1">
    <source>
        <dbReference type="SAM" id="Phobius"/>
    </source>
</evidence>
<feature type="domain" description="Copper amine oxidase-like N-terminal" evidence="3">
    <location>
        <begin position="48"/>
        <end position="154"/>
    </location>
</feature>
<dbReference type="InterPro" id="IPR035940">
    <property type="entry name" value="CAP_sf"/>
</dbReference>
<proteinExistence type="predicted"/>
<evidence type="ECO:0000259" key="4">
    <source>
        <dbReference type="Pfam" id="PF14504"/>
    </source>
</evidence>
<dbReference type="AlphaFoldDB" id="A0A1T5LJ09"/>
<keyword evidence="1" id="KW-0472">Membrane</keyword>
<evidence type="ECO:0000313" key="5">
    <source>
        <dbReference type="EMBL" id="SKC75996.1"/>
    </source>
</evidence>
<gene>
    <name evidence="5" type="ORF">SAMN02194393_02931</name>
</gene>
<dbReference type="InterPro" id="IPR014044">
    <property type="entry name" value="CAP_dom"/>
</dbReference>
<reference evidence="5 6" key="1">
    <citation type="submission" date="2017-02" db="EMBL/GenBank/DDBJ databases">
        <authorList>
            <person name="Peterson S.W."/>
        </authorList>
    </citation>
    <scope>NUCLEOTIDE SEQUENCE [LARGE SCALE GENOMIC DNA]</scope>
    <source>
        <strain evidence="5 6">M1</strain>
    </source>
</reference>
<dbReference type="InterPro" id="IPR029410">
    <property type="entry name" value="CAP_assoc"/>
</dbReference>
<dbReference type="Pfam" id="PF00188">
    <property type="entry name" value="CAP"/>
    <property type="match status" value="1"/>
</dbReference>
<dbReference type="Gene3D" id="3.30.457.10">
    <property type="entry name" value="Copper amine oxidase-like, N-terminal domain"/>
    <property type="match status" value="1"/>
</dbReference>
<dbReference type="InterPro" id="IPR012854">
    <property type="entry name" value="Cu_amine_oxidase-like_N"/>
</dbReference>
<dbReference type="RefSeq" id="WP_079492590.1">
    <property type="nucleotide sequence ID" value="NZ_FUZT01000007.1"/>
</dbReference>
<dbReference type="CDD" id="cd05379">
    <property type="entry name" value="CAP_bacterial"/>
    <property type="match status" value="1"/>
</dbReference>
<name>A0A1T5LJ09_9FIRM</name>
<evidence type="ECO:0000259" key="3">
    <source>
        <dbReference type="Pfam" id="PF07833"/>
    </source>
</evidence>
<evidence type="ECO:0000313" key="6">
    <source>
        <dbReference type="Proteomes" id="UP000190285"/>
    </source>
</evidence>
<evidence type="ECO:0000259" key="2">
    <source>
        <dbReference type="Pfam" id="PF00188"/>
    </source>
</evidence>
<dbReference type="SUPFAM" id="SSF55383">
    <property type="entry name" value="Copper amine oxidase, domain N"/>
    <property type="match status" value="1"/>
</dbReference>
<feature type="domain" description="SCP" evidence="2">
    <location>
        <begin position="326"/>
        <end position="441"/>
    </location>
</feature>
<dbReference type="EMBL" id="FUZT01000007">
    <property type="protein sequence ID" value="SKC75996.1"/>
    <property type="molecule type" value="Genomic_DNA"/>
</dbReference>
<keyword evidence="1" id="KW-1133">Transmembrane helix</keyword>
<dbReference type="PANTHER" id="PTHR31157">
    <property type="entry name" value="SCP DOMAIN-CONTAINING PROTEIN"/>
    <property type="match status" value="1"/>
</dbReference>
<dbReference type="STRING" id="36842.SAMN02194393_02931"/>
<dbReference type="Gene3D" id="3.40.33.10">
    <property type="entry name" value="CAP"/>
    <property type="match status" value="1"/>
</dbReference>